<proteinExistence type="predicted"/>
<dbReference type="Proteomes" id="UP000505355">
    <property type="component" value="Chromosome"/>
</dbReference>
<dbReference type="SUPFAM" id="SSF75011">
    <property type="entry name" value="3-carboxy-cis,cis-mucoante lactonizing enzyme"/>
    <property type="match status" value="1"/>
</dbReference>
<dbReference type="InterPro" id="IPR015943">
    <property type="entry name" value="WD40/YVTN_repeat-like_dom_sf"/>
</dbReference>
<dbReference type="AlphaFoldDB" id="A0A7D4QPB8"/>
<protein>
    <submittedName>
        <fullName evidence="1">Uncharacterized protein</fullName>
    </submittedName>
</protein>
<name>A0A7D4QPB8_9SPHI</name>
<evidence type="ECO:0000313" key="1">
    <source>
        <dbReference type="EMBL" id="QKJ28469.1"/>
    </source>
</evidence>
<keyword evidence="2" id="KW-1185">Reference proteome</keyword>
<gene>
    <name evidence="1" type="ORF">HQ865_01400</name>
</gene>
<dbReference type="RefSeq" id="WP_173413171.1">
    <property type="nucleotide sequence ID" value="NZ_CP054139.1"/>
</dbReference>
<evidence type="ECO:0000313" key="2">
    <source>
        <dbReference type="Proteomes" id="UP000505355"/>
    </source>
</evidence>
<dbReference type="EMBL" id="CP054139">
    <property type="protein sequence ID" value="QKJ28469.1"/>
    <property type="molecule type" value="Genomic_DNA"/>
</dbReference>
<organism evidence="1 2">
    <name type="scientific">Mucilaginibacter mali</name>
    <dbReference type="NCBI Taxonomy" id="2740462"/>
    <lineage>
        <taxon>Bacteria</taxon>
        <taxon>Pseudomonadati</taxon>
        <taxon>Bacteroidota</taxon>
        <taxon>Sphingobacteriia</taxon>
        <taxon>Sphingobacteriales</taxon>
        <taxon>Sphingobacteriaceae</taxon>
        <taxon>Mucilaginibacter</taxon>
    </lineage>
</organism>
<dbReference type="KEGG" id="mmab:HQ865_01400"/>
<reference evidence="1 2" key="1">
    <citation type="submission" date="2020-05" db="EMBL/GenBank/DDBJ databases">
        <title>Mucilaginibacter mali sp. nov.</title>
        <authorList>
            <person name="Kim H.S."/>
            <person name="Lee K.C."/>
            <person name="Suh M.K."/>
            <person name="Kim J.-S."/>
            <person name="Han K.-I."/>
            <person name="Eom M.K."/>
            <person name="Shin Y.K."/>
            <person name="Lee J.-S."/>
        </authorList>
    </citation>
    <scope>NUCLEOTIDE SEQUENCE [LARGE SCALE GENOMIC DNA]</scope>
    <source>
        <strain evidence="1 2">G2-14</strain>
    </source>
</reference>
<dbReference type="Gene3D" id="2.130.10.10">
    <property type="entry name" value="YVTN repeat-like/Quinoprotein amine dehydrogenase"/>
    <property type="match status" value="1"/>
</dbReference>
<sequence>MAHLYKQGNILYKVGGNVFTIGDKYVYTGAPQTTTSTNAQRICWDSATNRIYVPNATNGTVQVINGSTFATITTITGIPNATAVSVSNGKMYVLDGNGLLYNYNANTYVLLNTPINIGGGNGISIDPVASHNTAIALKYGSGTNGKAFIINTITDTITGSFQVDTGYCIAHDPILPQYYIVGGSDGRCFTYNSITHTLISTTIWNSFLITSIAFDPITQNNRFLAIQRDGGIYIINNTTLGVIGTIDGIGITYNTSYGIAYDPNPANNLFVACNNLLGKLQVVTQSRI</sequence>
<accession>A0A7D4QPB8</accession>